<organism evidence="2 3">
    <name type="scientific">Gracilibacillus orientalis</name>
    <dbReference type="NCBI Taxonomy" id="334253"/>
    <lineage>
        <taxon>Bacteria</taxon>
        <taxon>Bacillati</taxon>
        <taxon>Bacillota</taxon>
        <taxon>Bacilli</taxon>
        <taxon>Bacillales</taxon>
        <taxon>Bacillaceae</taxon>
        <taxon>Gracilibacillus</taxon>
    </lineage>
</organism>
<accession>A0A1I4ND99</accession>
<evidence type="ECO:0000313" key="2">
    <source>
        <dbReference type="EMBL" id="SFM13468.1"/>
    </source>
</evidence>
<proteinExistence type="predicted"/>
<keyword evidence="3" id="KW-1185">Reference proteome</keyword>
<keyword evidence="1" id="KW-0812">Transmembrane</keyword>
<evidence type="ECO:0000313" key="3">
    <source>
        <dbReference type="Proteomes" id="UP000198565"/>
    </source>
</evidence>
<keyword evidence="1" id="KW-1133">Transmembrane helix</keyword>
<name>A0A1I4ND99_9BACI</name>
<dbReference type="STRING" id="334253.SAMN04487943_108131"/>
<feature type="transmembrane region" description="Helical" evidence="1">
    <location>
        <begin position="6"/>
        <end position="24"/>
    </location>
</feature>
<keyword evidence="1" id="KW-0472">Membrane</keyword>
<dbReference type="Proteomes" id="UP000198565">
    <property type="component" value="Unassembled WGS sequence"/>
</dbReference>
<reference evidence="3" key="1">
    <citation type="submission" date="2016-10" db="EMBL/GenBank/DDBJ databases">
        <authorList>
            <person name="Varghese N."/>
            <person name="Submissions S."/>
        </authorList>
    </citation>
    <scope>NUCLEOTIDE SEQUENCE [LARGE SCALE GENOMIC DNA]</scope>
    <source>
        <strain evidence="3">CGMCC 1.4250</strain>
    </source>
</reference>
<dbReference type="EMBL" id="FOTR01000008">
    <property type="protein sequence ID" value="SFM13468.1"/>
    <property type="molecule type" value="Genomic_DNA"/>
</dbReference>
<gene>
    <name evidence="2" type="ORF">SAMN04487943_108131</name>
</gene>
<protein>
    <recommendedName>
        <fullName evidence="4">Stage III sporulation protein AC</fullName>
    </recommendedName>
</protein>
<dbReference type="AlphaFoldDB" id="A0A1I4ND99"/>
<evidence type="ECO:0000256" key="1">
    <source>
        <dbReference type="SAM" id="Phobius"/>
    </source>
</evidence>
<sequence>MWVMIVSFVAGLILIIVEVPSILRRKERNELWVFSTLLVIGIGLSIAKGLNWSTLNPLDVLNFIYKPISDFIISLLE</sequence>
<feature type="transmembrane region" description="Helical" evidence="1">
    <location>
        <begin position="31"/>
        <end position="50"/>
    </location>
</feature>
<evidence type="ECO:0008006" key="4">
    <source>
        <dbReference type="Google" id="ProtNLM"/>
    </source>
</evidence>